<feature type="transmembrane region" description="Helical" evidence="2">
    <location>
        <begin position="163"/>
        <end position="180"/>
    </location>
</feature>
<feature type="chain" id="PRO_5013815945" evidence="3">
    <location>
        <begin position="21"/>
        <end position="232"/>
    </location>
</feature>
<dbReference type="AlphaFoldDB" id="A0A2G8S2E2"/>
<organism evidence="5 6">
    <name type="scientific">Ganoderma sinense ZZ0214-1</name>
    <dbReference type="NCBI Taxonomy" id="1077348"/>
    <lineage>
        <taxon>Eukaryota</taxon>
        <taxon>Fungi</taxon>
        <taxon>Dikarya</taxon>
        <taxon>Basidiomycota</taxon>
        <taxon>Agaricomycotina</taxon>
        <taxon>Agaricomycetes</taxon>
        <taxon>Polyporales</taxon>
        <taxon>Polyporaceae</taxon>
        <taxon>Ganoderma</taxon>
    </lineage>
</organism>
<evidence type="ECO:0000259" key="4">
    <source>
        <dbReference type="PROSITE" id="PS50850"/>
    </source>
</evidence>
<feature type="signal peptide" evidence="3">
    <location>
        <begin position="1"/>
        <end position="20"/>
    </location>
</feature>
<feature type="transmembrane region" description="Helical" evidence="2">
    <location>
        <begin position="103"/>
        <end position="123"/>
    </location>
</feature>
<feature type="transmembrane region" description="Helical" evidence="2">
    <location>
        <begin position="200"/>
        <end position="220"/>
    </location>
</feature>
<comment type="caution">
    <text evidence="5">The sequence shown here is derived from an EMBL/GenBank/DDBJ whole genome shotgun (WGS) entry which is preliminary data.</text>
</comment>
<keyword evidence="3" id="KW-0732">Signal</keyword>
<dbReference type="GO" id="GO:0016020">
    <property type="term" value="C:membrane"/>
    <property type="evidence" value="ECO:0007669"/>
    <property type="project" value="UniProtKB-SubCell"/>
</dbReference>
<dbReference type="OrthoDB" id="6509908at2759"/>
<dbReference type="InterPro" id="IPR020846">
    <property type="entry name" value="MFS_dom"/>
</dbReference>
<comment type="subcellular location">
    <subcellularLocation>
        <location evidence="1">Membrane</location>
        <topology evidence="1">Multi-pass membrane protein</topology>
    </subcellularLocation>
</comment>
<feature type="transmembrane region" description="Helical" evidence="2">
    <location>
        <begin position="129"/>
        <end position="151"/>
    </location>
</feature>
<dbReference type="Proteomes" id="UP000230002">
    <property type="component" value="Unassembled WGS sequence"/>
</dbReference>
<name>A0A2G8S2E2_9APHY</name>
<dbReference type="GO" id="GO:0022857">
    <property type="term" value="F:transmembrane transporter activity"/>
    <property type="evidence" value="ECO:0007669"/>
    <property type="project" value="InterPro"/>
</dbReference>
<proteinExistence type="predicted"/>
<dbReference type="Gene3D" id="1.20.1250.20">
    <property type="entry name" value="MFS general substrate transporter like domains"/>
    <property type="match status" value="1"/>
</dbReference>
<sequence length="232" mass="23808">MRALAFIVLGLIFVTNLTLARRLPGKQDPGPLVNVAEFKKPAYSIYVLSLIVNTLALFTVLTYLTVSAVGAHLSANLSFDLLAIANAASTVGRVSSGLLADRYGPLNVLIPAAVMTAAVTYAWPFATSVAHFVVISVFIGISSGAILAVLVQPFALMGPIAGVGLRIGMAYTLVTIGLIAGPPISGAIVDVTGSFRDVGYYGGSTLLLSAGLMVTARHFLSRGAGKGEGGSA</sequence>
<dbReference type="SUPFAM" id="SSF103473">
    <property type="entry name" value="MFS general substrate transporter"/>
    <property type="match status" value="1"/>
</dbReference>
<dbReference type="PROSITE" id="PS50850">
    <property type="entry name" value="MFS"/>
    <property type="match status" value="1"/>
</dbReference>
<reference evidence="5 6" key="1">
    <citation type="journal article" date="2015" name="Sci. Rep.">
        <title>Chromosome-level genome map provides insights into diverse defense mechanisms in the medicinal fungus Ganoderma sinense.</title>
        <authorList>
            <person name="Zhu Y."/>
            <person name="Xu J."/>
            <person name="Sun C."/>
            <person name="Zhou S."/>
            <person name="Xu H."/>
            <person name="Nelson D.R."/>
            <person name="Qian J."/>
            <person name="Song J."/>
            <person name="Luo H."/>
            <person name="Xiang L."/>
            <person name="Li Y."/>
            <person name="Xu Z."/>
            <person name="Ji A."/>
            <person name="Wang L."/>
            <person name="Lu S."/>
            <person name="Hayward A."/>
            <person name="Sun W."/>
            <person name="Li X."/>
            <person name="Schwartz D.C."/>
            <person name="Wang Y."/>
            <person name="Chen S."/>
        </authorList>
    </citation>
    <scope>NUCLEOTIDE SEQUENCE [LARGE SCALE GENOMIC DNA]</scope>
    <source>
        <strain evidence="5 6">ZZ0214-1</strain>
    </source>
</reference>
<dbReference type="STRING" id="1077348.A0A2G8S2E2"/>
<keyword evidence="2" id="KW-0812">Transmembrane</keyword>
<dbReference type="PANTHER" id="PTHR11360:SF234">
    <property type="entry name" value="MFS-TYPE TRANSPORTER DBAD-RELATED"/>
    <property type="match status" value="1"/>
</dbReference>
<feature type="domain" description="Major facilitator superfamily (MFS) profile" evidence="4">
    <location>
        <begin position="2"/>
        <end position="232"/>
    </location>
</feature>
<accession>A0A2G8S2E2</accession>
<keyword evidence="6" id="KW-1185">Reference proteome</keyword>
<evidence type="ECO:0000313" key="5">
    <source>
        <dbReference type="EMBL" id="PIL27914.1"/>
    </source>
</evidence>
<dbReference type="PANTHER" id="PTHR11360">
    <property type="entry name" value="MONOCARBOXYLATE TRANSPORTER"/>
    <property type="match status" value="1"/>
</dbReference>
<keyword evidence="2" id="KW-1133">Transmembrane helix</keyword>
<keyword evidence="2" id="KW-0472">Membrane</keyword>
<evidence type="ECO:0000256" key="2">
    <source>
        <dbReference type="SAM" id="Phobius"/>
    </source>
</evidence>
<dbReference type="InterPro" id="IPR036259">
    <property type="entry name" value="MFS_trans_sf"/>
</dbReference>
<dbReference type="EMBL" id="AYKW01000032">
    <property type="protein sequence ID" value="PIL27914.1"/>
    <property type="molecule type" value="Genomic_DNA"/>
</dbReference>
<evidence type="ECO:0000256" key="3">
    <source>
        <dbReference type="SAM" id="SignalP"/>
    </source>
</evidence>
<evidence type="ECO:0000256" key="1">
    <source>
        <dbReference type="ARBA" id="ARBA00004141"/>
    </source>
</evidence>
<feature type="transmembrane region" description="Helical" evidence="2">
    <location>
        <begin position="44"/>
        <end position="66"/>
    </location>
</feature>
<evidence type="ECO:0000313" key="6">
    <source>
        <dbReference type="Proteomes" id="UP000230002"/>
    </source>
</evidence>
<protein>
    <submittedName>
        <fullName evidence="5">MFS general substrate transporter</fullName>
    </submittedName>
</protein>
<gene>
    <name evidence="5" type="ORF">GSI_09949</name>
</gene>
<dbReference type="InterPro" id="IPR050327">
    <property type="entry name" value="Proton-linked_MCT"/>
</dbReference>